<dbReference type="SMART" id="SM00355">
    <property type="entry name" value="ZnF_C2H2"/>
    <property type="match status" value="6"/>
</dbReference>
<feature type="domain" description="C2H2-type" evidence="7">
    <location>
        <begin position="273"/>
        <end position="302"/>
    </location>
</feature>
<feature type="compositionally biased region" description="Acidic residues" evidence="6">
    <location>
        <begin position="89"/>
        <end position="104"/>
    </location>
</feature>
<dbReference type="Gene3D" id="3.30.160.60">
    <property type="entry name" value="Classic Zinc Finger"/>
    <property type="match status" value="4"/>
</dbReference>
<dbReference type="SUPFAM" id="SSF57667">
    <property type="entry name" value="beta-beta-alpha zinc fingers"/>
    <property type="match status" value="3"/>
</dbReference>
<accession>A0A7R9LND6</accession>
<dbReference type="EMBL" id="CAJPVJ010001834">
    <property type="protein sequence ID" value="CAG2165371.1"/>
    <property type="molecule type" value="Genomic_DNA"/>
</dbReference>
<feature type="region of interest" description="Disordered" evidence="6">
    <location>
        <begin position="75"/>
        <end position="110"/>
    </location>
</feature>
<organism evidence="8">
    <name type="scientific">Oppiella nova</name>
    <dbReference type="NCBI Taxonomy" id="334625"/>
    <lineage>
        <taxon>Eukaryota</taxon>
        <taxon>Metazoa</taxon>
        <taxon>Ecdysozoa</taxon>
        <taxon>Arthropoda</taxon>
        <taxon>Chelicerata</taxon>
        <taxon>Arachnida</taxon>
        <taxon>Acari</taxon>
        <taxon>Acariformes</taxon>
        <taxon>Sarcoptiformes</taxon>
        <taxon>Oribatida</taxon>
        <taxon>Brachypylina</taxon>
        <taxon>Oppioidea</taxon>
        <taxon>Oppiidae</taxon>
        <taxon>Oppiella</taxon>
    </lineage>
</organism>
<feature type="domain" description="C2H2-type" evidence="7">
    <location>
        <begin position="152"/>
        <end position="182"/>
    </location>
</feature>
<evidence type="ECO:0000256" key="5">
    <source>
        <dbReference type="PROSITE-ProRule" id="PRU00042"/>
    </source>
</evidence>
<dbReference type="Pfam" id="PF00096">
    <property type="entry name" value="zf-C2H2"/>
    <property type="match status" value="3"/>
</dbReference>
<dbReference type="OrthoDB" id="6145499at2759"/>
<keyword evidence="4" id="KW-0862">Zinc</keyword>
<keyword evidence="9" id="KW-1185">Reference proteome</keyword>
<keyword evidence="2" id="KW-0677">Repeat</keyword>
<dbReference type="PANTHER" id="PTHR46179:SF20">
    <property type="entry name" value="TRANSCRIPTION FACTOR 3A PROTEIN-RELATED"/>
    <property type="match status" value="1"/>
</dbReference>
<dbReference type="FunFam" id="3.30.160.60:FF:000624">
    <property type="entry name" value="zinc finger protein 697"/>
    <property type="match status" value="1"/>
</dbReference>
<keyword evidence="1" id="KW-0479">Metal-binding</keyword>
<evidence type="ECO:0000313" key="8">
    <source>
        <dbReference type="EMBL" id="CAD7644885.1"/>
    </source>
</evidence>
<dbReference type="PROSITE" id="PS50157">
    <property type="entry name" value="ZINC_FINGER_C2H2_2"/>
    <property type="match status" value="5"/>
</dbReference>
<feature type="domain" description="C2H2-type" evidence="7">
    <location>
        <begin position="242"/>
        <end position="272"/>
    </location>
</feature>
<sequence>MSGGMSVSCEVSDAVVMSSAMDALRDENKRLKNFYFVIESLEMQYKTLLRQDMQFTYQLIQNHTKTLTPQPFATTSAAKDTKAMQLDDTSNEDTSDQTSDDEDIGCDKQNNTRNELNAKQTRHSANASVYQLKNGIKETDGSDKSGANRLKFMCSWIGCDLRFRDNYALKAHIRLRHTNERPFACTDCHKSFADKKHLKEHQKIHSTGGQMFRCEFTDCHYETRREANLKEHVLRHKNIRNYKCDESGCDKSFVTNYELKVHKSHVHSEDRPFTCDWPGCEATYKSKQRLDDHKLSHLGVRQFACDFHGCAKNFITKKKLTQHRNEHIKPYACSWPDVPSGHHYLSPISGELDGGYGSDTTAGTGDQHYFPIEIF</sequence>
<gene>
    <name evidence="8" type="ORF">ONB1V03_LOCUS4914</name>
</gene>
<dbReference type="InterPro" id="IPR036236">
    <property type="entry name" value="Znf_C2H2_sf"/>
</dbReference>
<reference evidence="8" key="1">
    <citation type="submission" date="2020-11" db="EMBL/GenBank/DDBJ databases">
        <authorList>
            <person name="Tran Van P."/>
        </authorList>
    </citation>
    <scope>NUCLEOTIDE SEQUENCE</scope>
</reference>
<dbReference type="PANTHER" id="PTHR46179">
    <property type="entry name" value="ZINC FINGER PROTEIN"/>
    <property type="match status" value="1"/>
</dbReference>
<name>A0A7R9LND6_9ACAR</name>
<feature type="domain" description="C2H2-type" evidence="7">
    <location>
        <begin position="183"/>
        <end position="206"/>
    </location>
</feature>
<evidence type="ECO:0000256" key="3">
    <source>
        <dbReference type="ARBA" id="ARBA00022771"/>
    </source>
</evidence>
<dbReference type="InterPro" id="IPR051061">
    <property type="entry name" value="Zinc_finger_trans_reg"/>
</dbReference>
<evidence type="ECO:0000256" key="6">
    <source>
        <dbReference type="SAM" id="MobiDB-lite"/>
    </source>
</evidence>
<evidence type="ECO:0000259" key="7">
    <source>
        <dbReference type="PROSITE" id="PS50157"/>
    </source>
</evidence>
<dbReference type="PROSITE" id="PS00028">
    <property type="entry name" value="ZINC_FINGER_C2H2_1"/>
    <property type="match status" value="5"/>
</dbReference>
<dbReference type="EMBL" id="OC916659">
    <property type="protein sequence ID" value="CAD7644885.1"/>
    <property type="molecule type" value="Genomic_DNA"/>
</dbReference>
<feature type="domain" description="C2H2-type" evidence="7">
    <location>
        <begin position="303"/>
        <end position="332"/>
    </location>
</feature>
<evidence type="ECO:0000256" key="1">
    <source>
        <dbReference type="ARBA" id="ARBA00022723"/>
    </source>
</evidence>
<keyword evidence="3 5" id="KW-0863">Zinc-finger</keyword>
<evidence type="ECO:0000256" key="2">
    <source>
        <dbReference type="ARBA" id="ARBA00022737"/>
    </source>
</evidence>
<proteinExistence type="predicted"/>
<evidence type="ECO:0000313" key="9">
    <source>
        <dbReference type="Proteomes" id="UP000728032"/>
    </source>
</evidence>
<dbReference type="GO" id="GO:0008270">
    <property type="term" value="F:zinc ion binding"/>
    <property type="evidence" value="ECO:0007669"/>
    <property type="project" value="UniProtKB-KW"/>
</dbReference>
<evidence type="ECO:0000256" key="4">
    <source>
        <dbReference type="ARBA" id="ARBA00022833"/>
    </source>
</evidence>
<protein>
    <recommendedName>
        <fullName evidence="7">C2H2-type domain-containing protein</fullName>
    </recommendedName>
</protein>
<dbReference type="InterPro" id="IPR013087">
    <property type="entry name" value="Znf_C2H2_type"/>
</dbReference>
<dbReference type="GO" id="GO:0005634">
    <property type="term" value="C:nucleus"/>
    <property type="evidence" value="ECO:0007669"/>
    <property type="project" value="TreeGrafter"/>
</dbReference>
<dbReference type="Proteomes" id="UP000728032">
    <property type="component" value="Unassembled WGS sequence"/>
</dbReference>
<dbReference type="AlphaFoldDB" id="A0A7R9LND6"/>